<sequence length="127" mass="13561">MSKAPSGIPPSMGLRSVLLGLFRLSHHGPSFIHAIHPLIPLPYPFPNHVFQQSPHTIIVTHSCHASSSSSSHCSPRLFAACTPSVCVSHGNRAPPGVSRLFLALGNRSVTYNAFPPSPSPIHEQSSL</sequence>
<name>A0A165LWD8_9APHY</name>
<evidence type="ECO:0000313" key="2">
    <source>
        <dbReference type="Proteomes" id="UP000076727"/>
    </source>
</evidence>
<dbReference type="EMBL" id="KV429115">
    <property type="protein sequence ID" value="KZT64934.1"/>
    <property type="molecule type" value="Genomic_DNA"/>
</dbReference>
<proteinExistence type="predicted"/>
<organism evidence="1 2">
    <name type="scientific">Daedalea quercina L-15889</name>
    <dbReference type="NCBI Taxonomy" id="1314783"/>
    <lineage>
        <taxon>Eukaryota</taxon>
        <taxon>Fungi</taxon>
        <taxon>Dikarya</taxon>
        <taxon>Basidiomycota</taxon>
        <taxon>Agaricomycotina</taxon>
        <taxon>Agaricomycetes</taxon>
        <taxon>Polyporales</taxon>
        <taxon>Fomitopsis</taxon>
    </lineage>
</organism>
<protein>
    <submittedName>
        <fullName evidence="1">Uncharacterized protein</fullName>
    </submittedName>
</protein>
<accession>A0A165LWD8</accession>
<dbReference type="Proteomes" id="UP000076727">
    <property type="component" value="Unassembled WGS sequence"/>
</dbReference>
<gene>
    <name evidence="1" type="ORF">DAEQUDRAFT_570057</name>
</gene>
<keyword evidence="2" id="KW-1185">Reference proteome</keyword>
<dbReference type="AlphaFoldDB" id="A0A165LWD8"/>
<reference evidence="1 2" key="1">
    <citation type="journal article" date="2016" name="Mol. Biol. Evol.">
        <title>Comparative Genomics of Early-Diverging Mushroom-Forming Fungi Provides Insights into the Origins of Lignocellulose Decay Capabilities.</title>
        <authorList>
            <person name="Nagy L.G."/>
            <person name="Riley R."/>
            <person name="Tritt A."/>
            <person name="Adam C."/>
            <person name="Daum C."/>
            <person name="Floudas D."/>
            <person name="Sun H."/>
            <person name="Yadav J.S."/>
            <person name="Pangilinan J."/>
            <person name="Larsson K.H."/>
            <person name="Matsuura K."/>
            <person name="Barry K."/>
            <person name="Labutti K."/>
            <person name="Kuo R."/>
            <person name="Ohm R.A."/>
            <person name="Bhattacharya S.S."/>
            <person name="Shirouzu T."/>
            <person name="Yoshinaga Y."/>
            <person name="Martin F.M."/>
            <person name="Grigoriev I.V."/>
            <person name="Hibbett D.S."/>
        </authorList>
    </citation>
    <scope>NUCLEOTIDE SEQUENCE [LARGE SCALE GENOMIC DNA]</scope>
    <source>
        <strain evidence="1 2">L-15889</strain>
    </source>
</reference>
<evidence type="ECO:0000313" key="1">
    <source>
        <dbReference type="EMBL" id="KZT64934.1"/>
    </source>
</evidence>